<sequence length="53" mass="5782">MYLKPLFGFKARGRRMSHVTAVQRTQGCSVLPGSAGLQAGIGRFFRETPNLTA</sequence>
<accession>A0A450TGS8</accession>
<gene>
    <name evidence="1" type="ORF">BECKFM1743C_GA0114222_104231</name>
</gene>
<reference evidence="1" key="1">
    <citation type="submission" date="2019-02" db="EMBL/GenBank/DDBJ databases">
        <authorList>
            <person name="Gruber-Vodicka R. H."/>
            <person name="Seah K. B. B."/>
        </authorList>
    </citation>
    <scope>NUCLEOTIDE SEQUENCE</scope>
    <source>
        <strain evidence="1">BECK_BZ165</strain>
    </source>
</reference>
<protein>
    <submittedName>
        <fullName evidence="1">Uncharacterized protein</fullName>
    </submittedName>
</protein>
<evidence type="ECO:0000313" key="1">
    <source>
        <dbReference type="EMBL" id="VFJ66430.1"/>
    </source>
</evidence>
<organism evidence="1">
    <name type="scientific">Candidatus Kentrum sp. FM</name>
    <dbReference type="NCBI Taxonomy" id="2126340"/>
    <lineage>
        <taxon>Bacteria</taxon>
        <taxon>Pseudomonadati</taxon>
        <taxon>Pseudomonadota</taxon>
        <taxon>Gammaproteobacteria</taxon>
        <taxon>Candidatus Kentrum</taxon>
    </lineage>
</organism>
<dbReference type="EMBL" id="CAADFA010000423">
    <property type="protein sequence ID" value="VFJ66430.1"/>
    <property type="molecule type" value="Genomic_DNA"/>
</dbReference>
<dbReference type="AlphaFoldDB" id="A0A450TGS8"/>
<proteinExistence type="predicted"/>
<name>A0A450TGS8_9GAMM</name>